<reference evidence="1 2" key="1">
    <citation type="submission" date="2020-08" db="EMBL/GenBank/DDBJ databases">
        <title>Genomic Encyclopedia of Type Strains, Phase IV (KMG-V): Genome sequencing to study the core and pangenomes of soil and plant-associated prokaryotes.</title>
        <authorList>
            <person name="Whitman W."/>
        </authorList>
    </citation>
    <scope>NUCLEOTIDE SEQUENCE [LARGE SCALE GENOMIC DNA]</scope>
    <source>
        <strain evidence="1 2">M8US30</strain>
    </source>
</reference>
<protein>
    <submittedName>
        <fullName evidence="1">Uncharacterized protein</fullName>
    </submittedName>
</protein>
<evidence type="ECO:0000313" key="1">
    <source>
        <dbReference type="EMBL" id="MBB5342226.1"/>
    </source>
</evidence>
<proteinExistence type="predicted"/>
<accession>A0A7W8N379</accession>
<name>A0A7W8N379_9BACT</name>
<evidence type="ECO:0000313" key="2">
    <source>
        <dbReference type="Proteomes" id="UP000569092"/>
    </source>
</evidence>
<sequence>MSSTPRTTRVRLQFSHLLAAVFFLALSSIYSGHSLLAAGPKIHTVTLGAYRKVPYTQPDATPDTKVDETSSLRVRPLFVDDRQKEWTTGEIHDVTDRTFTVRRALRLNDALPNDAAPHWIWQPGPWLSVDRVTGHITVLHLPDFDFAVSDVVWFRDYAAYCGIATTAKGGLYAIVAELGARRPVVQKQIGKWPEADHFIPVCQPARWQRLPMRVTLKPTGGEATTYDVVGTVSLLEEGDNSDE</sequence>
<dbReference type="EMBL" id="JACHDZ010000001">
    <property type="protein sequence ID" value="MBB5342226.1"/>
    <property type="molecule type" value="Genomic_DNA"/>
</dbReference>
<gene>
    <name evidence="1" type="ORF">HDF10_000176</name>
</gene>
<dbReference type="Proteomes" id="UP000569092">
    <property type="component" value="Unassembled WGS sequence"/>
</dbReference>
<dbReference type="AlphaFoldDB" id="A0A7W8N379"/>
<organism evidence="1 2">
    <name type="scientific">Tunturiibacter lichenicola</name>
    <dbReference type="NCBI Taxonomy" id="2051959"/>
    <lineage>
        <taxon>Bacteria</taxon>
        <taxon>Pseudomonadati</taxon>
        <taxon>Acidobacteriota</taxon>
        <taxon>Terriglobia</taxon>
        <taxon>Terriglobales</taxon>
        <taxon>Acidobacteriaceae</taxon>
        <taxon>Tunturiibacter</taxon>
    </lineage>
</organism>
<comment type="caution">
    <text evidence="1">The sequence shown here is derived from an EMBL/GenBank/DDBJ whole genome shotgun (WGS) entry which is preliminary data.</text>
</comment>